<dbReference type="Pfam" id="PF00817">
    <property type="entry name" value="IMS"/>
    <property type="match status" value="1"/>
</dbReference>
<keyword evidence="5 15" id="KW-0808">Transferase</keyword>
<sequence length="354" mass="39548">MQRKIAHIDMDAFYVSVEIRDNPALANRPVAVGGKSDRRGVLSTCNYIARQYGVSSAMPVALARKKCPDLIVVPGRMQVYKETSEIIRGIFERYTDKIEPLSLDEAYLDLSDSDLHQGSATLIAQEIRQEIVKATGLTASAGIAPLKFVAKIASDLNKPNGQCTIAPDEIWDFLADLSLRKIPGVGKVTSEKLSKLGFNTCGDIRRSDEAYLISRFGKYGRVLWARSHGIDEREVQVSRVRKSVGVERTFEYDINSYDELSEIMAQKLLPELYRRSEKYLATYGMNKLGVKVKFNDFVQTTKDQKSHEISLPLLNELLKEALLRGQGKPVRLLGIHIGLQAPEEQTAQLGLAFD</sequence>
<dbReference type="Gene3D" id="3.40.1170.60">
    <property type="match status" value="1"/>
</dbReference>
<dbReference type="SUPFAM" id="SSF56672">
    <property type="entry name" value="DNA/RNA polymerases"/>
    <property type="match status" value="1"/>
</dbReference>
<dbReference type="NCBIfam" id="NF002677">
    <property type="entry name" value="PRK02406.1"/>
    <property type="match status" value="1"/>
</dbReference>
<dbReference type="InterPro" id="IPR022880">
    <property type="entry name" value="DNApol_IV"/>
</dbReference>
<keyword evidence="6 15" id="KW-0548">Nucleotidyltransferase</keyword>
<keyword evidence="4 15" id="KW-0963">Cytoplasm</keyword>
<evidence type="ECO:0000256" key="9">
    <source>
        <dbReference type="ARBA" id="ARBA00022763"/>
    </source>
</evidence>
<feature type="site" description="Substrate discrimination" evidence="15">
    <location>
        <position position="14"/>
    </location>
</feature>
<proteinExistence type="inferred from homology"/>
<reference evidence="17 18" key="1">
    <citation type="submission" date="2018-08" db="EMBL/GenBank/DDBJ databases">
        <title>Thalassotalea euphylliae genome.</title>
        <authorList>
            <person name="Summers S."/>
            <person name="Rice S.A."/>
            <person name="Freckelton M.L."/>
            <person name="Nedved B.T."/>
            <person name="Hadfield M.G."/>
        </authorList>
    </citation>
    <scope>NUCLEOTIDE SEQUENCE [LARGE SCALE GENOMIC DNA]</scope>
    <source>
        <strain evidence="17 18">H1</strain>
    </source>
</reference>
<comment type="similarity">
    <text evidence="2 15">Belongs to the DNA polymerase type-Y family.</text>
</comment>
<keyword evidence="13 15" id="KW-0234">DNA repair</keyword>
<evidence type="ECO:0000256" key="12">
    <source>
        <dbReference type="ARBA" id="ARBA00023125"/>
    </source>
</evidence>
<dbReference type="GO" id="GO:0003887">
    <property type="term" value="F:DNA-directed DNA polymerase activity"/>
    <property type="evidence" value="ECO:0007669"/>
    <property type="project" value="UniProtKB-UniRule"/>
</dbReference>
<protein>
    <recommendedName>
        <fullName evidence="15">DNA polymerase IV</fullName>
        <shortName evidence="15">Pol IV</shortName>
        <ecNumber evidence="15">2.7.7.7</ecNumber>
    </recommendedName>
</protein>
<keyword evidence="9 15" id="KW-0227">DNA damage</keyword>
<accession>A0A3E0TMR9</accession>
<dbReference type="InterPro" id="IPR036775">
    <property type="entry name" value="DNA_pol_Y-fam_lit_finger_sf"/>
</dbReference>
<keyword evidence="3 15" id="KW-0515">Mutator protein</keyword>
<dbReference type="PROSITE" id="PS50173">
    <property type="entry name" value="UMUC"/>
    <property type="match status" value="1"/>
</dbReference>
<dbReference type="Gene3D" id="1.10.150.20">
    <property type="entry name" value="5' to 3' exonuclease, C-terminal subdomain"/>
    <property type="match status" value="1"/>
</dbReference>
<dbReference type="GO" id="GO:0003684">
    <property type="term" value="F:damaged DNA binding"/>
    <property type="evidence" value="ECO:0007669"/>
    <property type="project" value="InterPro"/>
</dbReference>
<dbReference type="GO" id="GO:0006281">
    <property type="term" value="P:DNA repair"/>
    <property type="evidence" value="ECO:0007669"/>
    <property type="project" value="UniProtKB-UniRule"/>
</dbReference>
<evidence type="ECO:0000256" key="3">
    <source>
        <dbReference type="ARBA" id="ARBA00022457"/>
    </source>
</evidence>
<dbReference type="InterPro" id="IPR050116">
    <property type="entry name" value="DNA_polymerase-Y"/>
</dbReference>
<dbReference type="InterPro" id="IPR001126">
    <property type="entry name" value="UmuC"/>
</dbReference>
<comment type="catalytic activity">
    <reaction evidence="14 15">
        <text>DNA(n) + a 2'-deoxyribonucleoside 5'-triphosphate = DNA(n+1) + diphosphate</text>
        <dbReference type="Rhea" id="RHEA:22508"/>
        <dbReference type="Rhea" id="RHEA-COMP:17339"/>
        <dbReference type="Rhea" id="RHEA-COMP:17340"/>
        <dbReference type="ChEBI" id="CHEBI:33019"/>
        <dbReference type="ChEBI" id="CHEBI:61560"/>
        <dbReference type="ChEBI" id="CHEBI:173112"/>
        <dbReference type="EC" id="2.7.7.7"/>
    </reaction>
</comment>
<dbReference type="Proteomes" id="UP000256478">
    <property type="component" value="Unassembled WGS sequence"/>
</dbReference>
<dbReference type="GO" id="GO:0009432">
    <property type="term" value="P:SOS response"/>
    <property type="evidence" value="ECO:0007669"/>
    <property type="project" value="UniProtKB-ARBA"/>
</dbReference>
<feature type="binding site" evidence="15">
    <location>
        <position position="104"/>
    </location>
    <ligand>
        <name>Mg(2+)</name>
        <dbReference type="ChEBI" id="CHEBI:18420"/>
    </ligand>
</feature>
<keyword evidence="7 15" id="KW-0235">DNA replication</keyword>
<dbReference type="Gene3D" id="3.30.70.270">
    <property type="match status" value="1"/>
</dbReference>
<dbReference type="GO" id="GO:0006261">
    <property type="term" value="P:DNA-templated DNA replication"/>
    <property type="evidence" value="ECO:0007669"/>
    <property type="project" value="UniProtKB-UniRule"/>
</dbReference>
<dbReference type="SUPFAM" id="SSF100879">
    <property type="entry name" value="Lesion bypass DNA polymerase (Y-family), little finger domain"/>
    <property type="match status" value="1"/>
</dbReference>
<dbReference type="FunFam" id="1.10.150.20:FF:000019">
    <property type="entry name" value="DNA polymerase IV"/>
    <property type="match status" value="1"/>
</dbReference>
<dbReference type="InterPro" id="IPR053848">
    <property type="entry name" value="IMS_HHH_1"/>
</dbReference>
<evidence type="ECO:0000256" key="7">
    <source>
        <dbReference type="ARBA" id="ARBA00022705"/>
    </source>
</evidence>
<comment type="function">
    <text evidence="15">Poorly processive, error-prone DNA polymerase involved in untargeted mutagenesis. Copies undamaged DNA at stalled replication forks, which arise in vivo from mismatched or misaligned primer ends. These misaligned primers can be extended by PolIV. Exhibits no 3'-5' exonuclease (proofreading) activity. May be involved in translesional synthesis, in conjunction with the beta clamp from PolIII.</text>
</comment>
<name>A0A3E0TMR9_9GAMM</name>
<evidence type="ECO:0000256" key="11">
    <source>
        <dbReference type="ARBA" id="ARBA00022932"/>
    </source>
</evidence>
<dbReference type="FunFam" id="3.40.1170.60:FF:000001">
    <property type="entry name" value="DNA polymerase IV"/>
    <property type="match status" value="1"/>
</dbReference>
<evidence type="ECO:0000313" key="18">
    <source>
        <dbReference type="Proteomes" id="UP000256478"/>
    </source>
</evidence>
<dbReference type="GO" id="GO:0042276">
    <property type="term" value="P:error-prone translesion synthesis"/>
    <property type="evidence" value="ECO:0007669"/>
    <property type="project" value="TreeGrafter"/>
</dbReference>
<keyword evidence="8 15" id="KW-0479">Metal-binding</keyword>
<keyword evidence="10 15" id="KW-0460">Magnesium</keyword>
<organism evidence="17 18">
    <name type="scientific">Thalassotalea euphylliae</name>
    <dbReference type="NCBI Taxonomy" id="1655234"/>
    <lineage>
        <taxon>Bacteria</taxon>
        <taxon>Pseudomonadati</taxon>
        <taxon>Pseudomonadota</taxon>
        <taxon>Gammaproteobacteria</taxon>
        <taxon>Alteromonadales</taxon>
        <taxon>Colwelliaceae</taxon>
        <taxon>Thalassotalea</taxon>
    </lineage>
</organism>
<comment type="subunit">
    <text evidence="15">Monomer.</text>
</comment>
<evidence type="ECO:0000256" key="15">
    <source>
        <dbReference type="HAMAP-Rule" id="MF_01113"/>
    </source>
</evidence>
<dbReference type="EC" id="2.7.7.7" evidence="15"/>
<dbReference type="OrthoDB" id="9808813at2"/>
<dbReference type="PANTHER" id="PTHR11076">
    <property type="entry name" value="DNA REPAIR POLYMERASE UMUC / TRANSFERASE FAMILY MEMBER"/>
    <property type="match status" value="1"/>
</dbReference>
<evidence type="ECO:0000256" key="14">
    <source>
        <dbReference type="ARBA" id="ARBA00049244"/>
    </source>
</evidence>
<evidence type="ECO:0000256" key="4">
    <source>
        <dbReference type="ARBA" id="ARBA00022490"/>
    </source>
</evidence>
<dbReference type="EMBL" id="QUOU01000001">
    <property type="protein sequence ID" value="REL25693.1"/>
    <property type="molecule type" value="Genomic_DNA"/>
</dbReference>
<gene>
    <name evidence="15" type="primary">dinB</name>
    <name evidence="17" type="ORF">DXX93_03405</name>
</gene>
<evidence type="ECO:0000256" key="6">
    <source>
        <dbReference type="ARBA" id="ARBA00022695"/>
    </source>
</evidence>
<keyword evidence="12 15" id="KW-0238">DNA-binding</keyword>
<evidence type="ECO:0000256" key="10">
    <source>
        <dbReference type="ARBA" id="ARBA00022842"/>
    </source>
</evidence>
<dbReference type="CDD" id="cd03586">
    <property type="entry name" value="PolY_Pol_IV_kappa"/>
    <property type="match status" value="1"/>
</dbReference>
<dbReference type="GO" id="GO:0005829">
    <property type="term" value="C:cytosol"/>
    <property type="evidence" value="ECO:0007669"/>
    <property type="project" value="TreeGrafter"/>
</dbReference>
<dbReference type="Pfam" id="PF21999">
    <property type="entry name" value="IMS_HHH_1"/>
    <property type="match status" value="1"/>
</dbReference>
<evidence type="ECO:0000256" key="2">
    <source>
        <dbReference type="ARBA" id="ARBA00010945"/>
    </source>
</evidence>
<evidence type="ECO:0000256" key="13">
    <source>
        <dbReference type="ARBA" id="ARBA00023204"/>
    </source>
</evidence>
<dbReference type="HAMAP" id="MF_01113">
    <property type="entry name" value="DNApol_IV"/>
    <property type="match status" value="1"/>
</dbReference>
<dbReference type="PANTHER" id="PTHR11076:SF33">
    <property type="entry name" value="DNA POLYMERASE KAPPA"/>
    <property type="match status" value="1"/>
</dbReference>
<comment type="caution">
    <text evidence="17">The sequence shown here is derived from an EMBL/GenBank/DDBJ whole genome shotgun (WGS) entry which is preliminary data.</text>
</comment>
<evidence type="ECO:0000256" key="8">
    <source>
        <dbReference type="ARBA" id="ARBA00022723"/>
    </source>
</evidence>
<dbReference type="InterPro" id="IPR043128">
    <property type="entry name" value="Rev_trsase/Diguanyl_cyclase"/>
</dbReference>
<dbReference type="InterPro" id="IPR043502">
    <property type="entry name" value="DNA/RNA_pol_sf"/>
</dbReference>
<feature type="domain" description="UmuC" evidence="16">
    <location>
        <begin position="5"/>
        <end position="186"/>
    </location>
</feature>
<comment type="cofactor">
    <cofactor evidence="15">
        <name>Mg(2+)</name>
        <dbReference type="ChEBI" id="CHEBI:18420"/>
    </cofactor>
    <text evidence="15">Binds 2 magnesium ions per subunit.</text>
</comment>
<dbReference type="GO" id="GO:0000287">
    <property type="term" value="F:magnesium ion binding"/>
    <property type="evidence" value="ECO:0007669"/>
    <property type="project" value="UniProtKB-UniRule"/>
</dbReference>
<dbReference type="Pfam" id="PF11799">
    <property type="entry name" value="IMS_C"/>
    <property type="match status" value="1"/>
</dbReference>
<dbReference type="RefSeq" id="WP_116006821.1">
    <property type="nucleotide sequence ID" value="NZ_QUOU01000001.1"/>
</dbReference>
<evidence type="ECO:0000256" key="1">
    <source>
        <dbReference type="ARBA" id="ARBA00004496"/>
    </source>
</evidence>
<keyword evidence="11 15" id="KW-0239">DNA-directed DNA polymerase</keyword>
<evidence type="ECO:0000256" key="5">
    <source>
        <dbReference type="ARBA" id="ARBA00022679"/>
    </source>
</evidence>
<evidence type="ECO:0000259" key="16">
    <source>
        <dbReference type="PROSITE" id="PS50173"/>
    </source>
</evidence>
<dbReference type="Gene3D" id="3.30.1490.100">
    <property type="entry name" value="DNA polymerase, Y-family, little finger domain"/>
    <property type="match status" value="1"/>
</dbReference>
<evidence type="ECO:0000313" key="17">
    <source>
        <dbReference type="EMBL" id="REL25693.1"/>
    </source>
</evidence>
<comment type="subcellular location">
    <subcellularLocation>
        <location evidence="1 15">Cytoplasm</location>
    </subcellularLocation>
</comment>
<feature type="binding site" evidence="15">
    <location>
        <position position="9"/>
    </location>
    <ligand>
        <name>Mg(2+)</name>
        <dbReference type="ChEBI" id="CHEBI:18420"/>
    </ligand>
</feature>
<dbReference type="InterPro" id="IPR017961">
    <property type="entry name" value="DNA_pol_Y-fam_little_finger"/>
</dbReference>
<dbReference type="AlphaFoldDB" id="A0A3E0TMR9"/>
<feature type="active site" evidence="15">
    <location>
        <position position="105"/>
    </location>
</feature>